<dbReference type="RefSeq" id="WP_390221038.1">
    <property type="nucleotide sequence ID" value="NZ_JBHSXX010000001.1"/>
</dbReference>
<evidence type="ECO:0008006" key="3">
    <source>
        <dbReference type="Google" id="ProtNLM"/>
    </source>
</evidence>
<accession>A0ABW2BX38</accession>
<dbReference type="EMBL" id="JBHSXX010000001">
    <property type="protein sequence ID" value="MFC6867612.1"/>
    <property type="molecule type" value="Genomic_DNA"/>
</dbReference>
<organism evidence="1 2">
    <name type="scientific">Haloechinothrix salitolerans</name>
    <dbReference type="NCBI Taxonomy" id="926830"/>
    <lineage>
        <taxon>Bacteria</taxon>
        <taxon>Bacillati</taxon>
        <taxon>Actinomycetota</taxon>
        <taxon>Actinomycetes</taxon>
        <taxon>Pseudonocardiales</taxon>
        <taxon>Pseudonocardiaceae</taxon>
        <taxon>Haloechinothrix</taxon>
    </lineage>
</organism>
<keyword evidence="2" id="KW-1185">Reference proteome</keyword>
<evidence type="ECO:0000313" key="2">
    <source>
        <dbReference type="Proteomes" id="UP001596337"/>
    </source>
</evidence>
<gene>
    <name evidence="1" type="ORF">ACFQGD_10665</name>
</gene>
<sequence>MVDRFPAPIDHPVGSYLLLRTLRLNCLTRDYATLWEELYEPGFATDTWTAPFQDWPQLGVTKREWTWETPLRSEFERRAALVEIDALAAIMLGLTADQLCLMYRGQFAVLRKYEYNMYFDNLGRKIAKDHHAHGVKQQPEDFKLLQAYLNEEDCGDLLDRYEPPITPVDREAEMRAAYEDFMRRLEAE</sequence>
<reference evidence="2" key="1">
    <citation type="journal article" date="2019" name="Int. J. Syst. Evol. Microbiol.">
        <title>The Global Catalogue of Microorganisms (GCM) 10K type strain sequencing project: providing services to taxonomists for standard genome sequencing and annotation.</title>
        <authorList>
            <consortium name="The Broad Institute Genomics Platform"/>
            <consortium name="The Broad Institute Genome Sequencing Center for Infectious Disease"/>
            <person name="Wu L."/>
            <person name="Ma J."/>
        </authorList>
    </citation>
    <scope>NUCLEOTIDE SEQUENCE [LARGE SCALE GENOMIC DNA]</scope>
    <source>
        <strain evidence="2">KCTC 32255</strain>
    </source>
</reference>
<protein>
    <recommendedName>
        <fullName evidence="3">Nucleotidyl transferase AbiEii toxin, Type IV TA system</fullName>
    </recommendedName>
</protein>
<proteinExistence type="predicted"/>
<name>A0ABW2BX38_9PSEU</name>
<evidence type="ECO:0000313" key="1">
    <source>
        <dbReference type="EMBL" id="MFC6867612.1"/>
    </source>
</evidence>
<dbReference type="Proteomes" id="UP001596337">
    <property type="component" value="Unassembled WGS sequence"/>
</dbReference>
<comment type="caution">
    <text evidence="1">The sequence shown here is derived from an EMBL/GenBank/DDBJ whole genome shotgun (WGS) entry which is preliminary data.</text>
</comment>